<name>A0A1I2Y6X6_9GAMM</name>
<sequence length="39" mass="4153">MVENDATISFMFALSLDAMPATGVVASTRTNNLPELRPA</sequence>
<dbReference type="Proteomes" id="UP000199040">
    <property type="component" value="Unassembled WGS sequence"/>
</dbReference>
<organism evidence="1 2">
    <name type="scientific">Modicisalibacter xianhensis</name>
    <dbReference type="NCBI Taxonomy" id="442341"/>
    <lineage>
        <taxon>Bacteria</taxon>
        <taxon>Pseudomonadati</taxon>
        <taxon>Pseudomonadota</taxon>
        <taxon>Gammaproteobacteria</taxon>
        <taxon>Oceanospirillales</taxon>
        <taxon>Halomonadaceae</taxon>
        <taxon>Modicisalibacter</taxon>
    </lineage>
</organism>
<dbReference type="AlphaFoldDB" id="A0A1I2Y6X6"/>
<reference evidence="1 2" key="1">
    <citation type="submission" date="2016-10" db="EMBL/GenBank/DDBJ databases">
        <authorList>
            <person name="de Groot N.N."/>
        </authorList>
    </citation>
    <scope>NUCLEOTIDE SEQUENCE [LARGE SCALE GENOMIC DNA]</scope>
    <source>
        <strain evidence="1 2">CGMCC 1.6848</strain>
    </source>
</reference>
<evidence type="ECO:0000313" key="2">
    <source>
        <dbReference type="Proteomes" id="UP000199040"/>
    </source>
</evidence>
<proteinExistence type="predicted"/>
<keyword evidence="2" id="KW-1185">Reference proteome</keyword>
<dbReference type="EMBL" id="FOPY01000001">
    <property type="protein sequence ID" value="SFH20716.1"/>
    <property type="molecule type" value="Genomic_DNA"/>
</dbReference>
<protein>
    <submittedName>
        <fullName evidence="1">Uncharacterized protein</fullName>
    </submittedName>
</protein>
<gene>
    <name evidence="1" type="ORF">SAMN04487959_101232</name>
</gene>
<evidence type="ECO:0000313" key="1">
    <source>
        <dbReference type="EMBL" id="SFH20716.1"/>
    </source>
</evidence>
<accession>A0A1I2Y6X6</accession>
<dbReference type="STRING" id="442341.SAMN04487959_101232"/>